<keyword evidence="3 5" id="KW-1133">Transmembrane helix</keyword>
<dbReference type="EMBL" id="AWGH01000007">
    <property type="protein sequence ID" value="ODO00532.1"/>
    <property type="molecule type" value="Genomic_DNA"/>
</dbReference>
<keyword evidence="2 5" id="KW-0812">Transmembrane</keyword>
<keyword evidence="8" id="KW-1185">Reference proteome</keyword>
<evidence type="ECO:0000256" key="2">
    <source>
        <dbReference type="ARBA" id="ARBA00022692"/>
    </source>
</evidence>
<sequence>MDRTRLPSPLVEDELRSVTAVNSRNWCKPPPSLHLTTFAELPTSDRIFILLPIGATLVWISGLTALLVLWISQGRPRYDDNVASVALISDVGGANETLFLCICILTDTLYFSSVCAIRWLRHKGRLPEHIGRWENIFGWLAVVFCMLGCSGLFILAKWNAYQHSVLHWNGTMIFIIGVGASAFCQTVEVWLLRRGHRERKHLPRNAYWKLAIVIIDVVLACVFGASYLYCGGTAHASNGHTAAQCNTTKANAGILEWTIAYGLNIYFLTLVADLWPVGNRAKWRRGGGGWVEMGAGTGIGLRTDTDMEIGEMGGMGKGYGAREWKGKGGLTEMEEVEQSMLRY</sequence>
<evidence type="ECO:0000256" key="3">
    <source>
        <dbReference type="ARBA" id="ARBA00022989"/>
    </source>
</evidence>
<dbReference type="AlphaFoldDB" id="A0A1E3JKR5"/>
<dbReference type="Proteomes" id="UP000094819">
    <property type="component" value="Unassembled WGS sequence"/>
</dbReference>
<name>A0A1E3JKR5_9TREE</name>
<evidence type="ECO:0000259" key="6">
    <source>
        <dbReference type="Pfam" id="PF10277"/>
    </source>
</evidence>
<evidence type="ECO:0000256" key="5">
    <source>
        <dbReference type="SAM" id="Phobius"/>
    </source>
</evidence>
<accession>A0A1E3JKR5</accession>
<proteinExistence type="predicted"/>
<feature type="transmembrane region" description="Helical" evidence="5">
    <location>
        <begin position="97"/>
        <end position="117"/>
    </location>
</feature>
<dbReference type="PANTHER" id="PTHR21324">
    <property type="entry name" value="FASTING-INDUCIBLE INTEGRAL MEMBRANE PROTEIN TM6P1-RELATED"/>
    <property type="match status" value="1"/>
</dbReference>
<feature type="transmembrane region" description="Helical" evidence="5">
    <location>
        <begin position="47"/>
        <end position="71"/>
    </location>
</feature>
<comment type="caution">
    <text evidence="7">The sequence shown here is derived from an EMBL/GenBank/DDBJ whole genome shotgun (WGS) entry which is preliminary data.</text>
</comment>
<evidence type="ECO:0000313" key="7">
    <source>
        <dbReference type="EMBL" id="ODO00532.1"/>
    </source>
</evidence>
<protein>
    <recommendedName>
        <fullName evidence="6">CWH43-like N-terminal domain-containing protein</fullName>
    </recommendedName>
</protein>
<feature type="transmembrane region" description="Helical" evidence="5">
    <location>
        <begin position="210"/>
        <end position="229"/>
    </location>
</feature>
<dbReference type="InterPro" id="IPR019402">
    <property type="entry name" value="CWH43_N"/>
</dbReference>
<dbReference type="GeneID" id="30192064"/>
<feature type="domain" description="CWH43-like N-terminal" evidence="6">
    <location>
        <begin position="48"/>
        <end position="276"/>
    </location>
</feature>
<dbReference type="RefSeq" id="XP_019032724.1">
    <property type="nucleotide sequence ID" value="XM_019174992.1"/>
</dbReference>
<dbReference type="OrthoDB" id="10032492at2759"/>
<feature type="transmembrane region" description="Helical" evidence="5">
    <location>
        <begin position="257"/>
        <end position="275"/>
    </location>
</feature>
<organism evidence="7 8">
    <name type="scientific">Cryptococcus wingfieldii CBS 7118</name>
    <dbReference type="NCBI Taxonomy" id="1295528"/>
    <lineage>
        <taxon>Eukaryota</taxon>
        <taxon>Fungi</taxon>
        <taxon>Dikarya</taxon>
        <taxon>Basidiomycota</taxon>
        <taxon>Agaricomycotina</taxon>
        <taxon>Tremellomycetes</taxon>
        <taxon>Tremellales</taxon>
        <taxon>Cryptococcaceae</taxon>
        <taxon>Cryptococcus</taxon>
    </lineage>
</organism>
<keyword evidence="4 5" id="KW-0472">Membrane</keyword>
<feature type="transmembrane region" description="Helical" evidence="5">
    <location>
        <begin position="137"/>
        <end position="156"/>
    </location>
</feature>
<dbReference type="GO" id="GO:0005886">
    <property type="term" value="C:plasma membrane"/>
    <property type="evidence" value="ECO:0007669"/>
    <property type="project" value="TreeGrafter"/>
</dbReference>
<evidence type="ECO:0000313" key="8">
    <source>
        <dbReference type="Proteomes" id="UP000094819"/>
    </source>
</evidence>
<reference evidence="7 8" key="1">
    <citation type="submission" date="2016-06" db="EMBL/GenBank/DDBJ databases">
        <title>Evolution of pathogenesis and genome organization in the Tremellales.</title>
        <authorList>
            <person name="Cuomo C."/>
            <person name="Litvintseva A."/>
            <person name="Heitman J."/>
            <person name="Chen Y."/>
            <person name="Sun S."/>
            <person name="Springer D."/>
            <person name="Dromer F."/>
            <person name="Young S."/>
            <person name="Zeng Q."/>
            <person name="Chapman S."/>
            <person name="Gujja S."/>
            <person name="Saif S."/>
            <person name="Birren B."/>
        </authorList>
    </citation>
    <scope>NUCLEOTIDE SEQUENCE [LARGE SCALE GENOMIC DNA]</scope>
    <source>
        <strain evidence="7 8">CBS 7118</strain>
    </source>
</reference>
<feature type="transmembrane region" description="Helical" evidence="5">
    <location>
        <begin position="168"/>
        <end position="190"/>
    </location>
</feature>
<dbReference type="InterPro" id="IPR050911">
    <property type="entry name" value="DRAM/TMEM150_Autophagy_Mod"/>
</dbReference>
<dbReference type="PANTHER" id="PTHR21324:SF2">
    <property type="entry name" value="EG:22E5.9 PROTEIN"/>
    <property type="match status" value="1"/>
</dbReference>
<evidence type="ECO:0000256" key="4">
    <source>
        <dbReference type="ARBA" id="ARBA00023136"/>
    </source>
</evidence>
<gene>
    <name evidence="7" type="ORF">L198_02851</name>
</gene>
<comment type="subcellular location">
    <subcellularLocation>
        <location evidence="1">Endomembrane system</location>
        <topology evidence="1">Multi-pass membrane protein</topology>
    </subcellularLocation>
</comment>
<evidence type="ECO:0000256" key="1">
    <source>
        <dbReference type="ARBA" id="ARBA00004127"/>
    </source>
</evidence>
<dbReference type="GO" id="GO:0012505">
    <property type="term" value="C:endomembrane system"/>
    <property type="evidence" value="ECO:0007669"/>
    <property type="project" value="UniProtKB-SubCell"/>
</dbReference>
<dbReference type="Pfam" id="PF10277">
    <property type="entry name" value="Frag1"/>
    <property type="match status" value="1"/>
</dbReference>